<name>A0A2D3VK99_9PEZI</name>
<sequence>MSVKDGIQVDLEDSAGSPIRAIDGCIVAAPGEEFEICITIYNNFKWFATSCLYVEIASRDGNGGRQHDWDGDETQVLCIQKTDANSGVIRISKMKLWDIHETTENATKKPFLIPSPQPEPKRFGAVDDKPPALQARRGCIQVSFVRGRLPAAGRTFKRRTADPRDSQVNIAQLNEAYQHVNPKWFKQLAGDKGDPITFEFQNMHGETKAVVKKEPGLMETQAQHAAPPAIMQSPAAVIPKSSAANSHFPQKQWAIPLASSRRRSSALNTMPGAFPQKQWAASRAPSTRRSSALNTTPPRSMPGTMPEEPVSPEAGVEDEDRIVITTPTTARLTVSKRSKEESSTTRKLPVVVTPRRVSSKRVREPRTPSPASNGSSLFISAHASPSASPTMTPMSSQKKRKVQLLELKLQEVRLERQIFELSNED</sequence>
<dbReference type="EMBL" id="FJUY01000018">
    <property type="protein sequence ID" value="CZT23809.1"/>
    <property type="molecule type" value="Genomic_DNA"/>
</dbReference>
<evidence type="ECO:0000256" key="1">
    <source>
        <dbReference type="SAM" id="MobiDB-lite"/>
    </source>
</evidence>
<dbReference type="AlphaFoldDB" id="A0A2D3VK99"/>
<gene>
    <name evidence="2" type="ORF">RCC_09523</name>
</gene>
<feature type="compositionally biased region" description="Low complexity" evidence="1">
    <location>
        <begin position="380"/>
        <end position="396"/>
    </location>
</feature>
<feature type="region of interest" description="Disordered" evidence="1">
    <location>
        <begin position="267"/>
        <end position="315"/>
    </location>
</feature>
<dbReference type="GeneID" id="35604592"/>
<dbReference type="RefSeq" id="XP_023630533.1">
    <property type="nucleotide sequence ID" value="XM_023774765.1"/>
</dbReference>
<proteinExistence type="predicted"/>
<evidence type="ECO:0000313" key="3">
    <source>
        <dbReference type="Proteomes" id="UP000225277"/>
    </source>
</evidence>
<organism evidence="2 3">
    <name type="scientific">Ramularia collo-cygni</name>
    <dbReference type="NCBI Taxonomy" id="112498"/>
    <lineage>
        <taxon>Eukaryota</taxon>
        <taxon>Fungi</taxon>
        <taxon>Dikarya</taxon>
        <taxon>Ascomycota</taxon>
        <taxon>Pezizomycotina</taxon>
        <taxon>Dothideomycetes</taxon>
        <taxon>Dothideomycetidae</taxon>
        <taxon>Mycosphaerellales</taxon>
        <taxon>Mycosphaerellaceae</taxon>
        <taxon>Ramularia</taxon>
    </lineage>
</organism>
<reference evidence="2 3" key="1">
    <citation type="submission" date="2016-03" db="EMBL/GenBank/DDBJ databases">
        <authorList>
            <person name="Ploux O."/>
        </authorList>
    </citation>
    <scope>NUCLEOTIDE SEQUENCE [LARGE SCALE GENOMIC DNA]</scope>
    <source>
        <strain evidence="2 3">URUG2</strain>
    </source>
</reference>
<keyword evidence="3" id="KW-1185">Reference proteome</keyword>
<feature type="compositionally biased region" description="Low complexity" evidence="1">
    <location>
        <begin position="280"/>
        <end position="292"/>
    </location>
</feature>
<accession>A0A2D3VK99</accession>
<evidence type="ECO:0000313" key="2">
    <source>
        <dbReference type="EMBL" id="CZT23809.1"/>
    </source>
</evidence>
<feature type="region of interest" description="Disordered" evidence="1">
    <location>
        <begin position="330"/>
        <end position="401"/>
    </location>
</feature>
<protein>
    <submittedName>
        <fullName evidence="2">Uncharacterized protein</fullName>
    </submittedName>
</protein>
<feature type="compositionally biased region" description="Polar residues" evidence="1">
    <location>
        <begin position="369"/>
        <end position="378"/>
    </location>
</feature>
<dbReference type="Proteomes" id="UP000225277">
    <property type="component" value="Unassembled WGS sequence"/>
</dbReference>